<feature type="region of interest" description="Disordered" evidence="1">
    <location>
        <begin position="305"/>
        <end position="365"/>
    </location>
</feature>
<accession>A0ABQ6MBA0</accession>
<dbReference type="InterPro" id="IPR036770">
    <property type="entry name" value="Ankyrin_rpt-contain_sf"/>
</dbReference>
<dbReference type="CDD" id="cd00030">
    <property type="entry name" value="C2"/>
    <property type="match status" value="1"/>
</dbReference>
<dbReference type="Gene3D" id="2.60.40.150">
    <property type="entry name" value="C2 domain"/>
    <property type="match status" value="1"/>
</dbReference>
<evidence type="ECO:0000313" key="3">
    <source>
        <dbReference type="EMBL" id="GMI23150.1"/>
    </source>
</evidence>
<dbReference type="InterPro" id="IPR035892">
    <property type="entry name" value="C2_domain_sf"/>
</dbReference>
<evidence type="ECO:0000259" key="2">
    <source>
        <dbReference type="PROSITE" id="PS50004"/>
    </source>
</evidence>
<feature type="domain" description="C2" evidence="2">
    <location>
        <begin position="342"/>
        <end position="470"/>
    </location>
</feature>
<dbReference type="EMBL" id="BRYB01002642">
    <property type="protein sequence ID" value="GMI23150.1"/>
    <property type="molecule type" value="Genomic_DNA"/>
</dbReference>
<dbReference type="SUPFAM" id="SSF49562">
    <property type="entry name" value="C2 domain (Calcium/lipid-binding domain, CaLB)"/>
    <property type="match status" value="1"/>
</dbReference>
<dbReference type="PANTHER" id="PTHR10774:SF190">
    <property type="entry name" value="C2 CALCIUM_LIPID-BINDING ENDONUCLEASE_EXONUCLEASE_PHOSPHATASE-RELATED"/>
    <property type="match status" value="1"/>
</dbReference>
<evidence type="ECO:0000256" key="1">
    <source>
        <dbReference type="SAM" id="MobiDB-lite"/>
    </source>
</evidence>
<keyword evidence="4" id="KW-1185">Reference proteome</keyword>
<proteinExistence type="predicted"/>
<evidence type="ECO:0000313" key="4">
    <source>
        <dbReference type="Proteomes" id="UP001165060"/>
    </source>
</evidence>
<dbReference type="Proteomes" id="UP001165060">
    <property type="component" value="Unassembled WGS sequence"/>
</dbReference>
<dbReference type="Pfam" id="PF00168">
    <property type="entry name" value="C2"/>
    <property type="match status" value="1"/>
</dbReference>
<dbReference type="PANTHER" id="PTHR10774">
    <property type="entry name" value="EXTENDED SYNAPTOTAGMIN-RELATED"/>
    <property type="match status" value="1"/>
</dbReference>
<comment type="caution">
    <text evidence="3">The sequence shown here is derived from an EMBL/GenBank/DDBJ whole genome shotgun (WGS) entry which is preliminary data.</text>
</comment>
<dbReference type="SUPFAM" id="SSF48403">
    <property type="entry name" value="Ankyrin repeat"/>
    <property type="match status" value="1"/>
</dbReference>
<dbReference type="PROSITE" id="PS50004">
    <property type="entry name" value="C2"/>
    <property type="match status" value="1"/>
</dbReference>
<gene>
    <name evidence="3" type="ORF">TeGR_g4041</name>
</gene>
<name>A0ABQ6MBA0_9STRA</name>
<dbReference type="InterPro" id="IPR000008">
    <property type="entry name" value="C2_dom"/>
</dbReference>
<protein>
    <recommendedName>
        <fullName evidence="2">C2 domain-containing protein</fullName>
    </recommendedName>
</protein>
<reference evidence="3 4" key="1">
    <citation type="journal article" date="2023" name="Commun. Biol.">
        <title>Genome analysis of Parmales, the sister group of diatoms, reveals the evolutionary specialization of diatoms from phago-mixotrophs to photoautotrophs.</title>
        <authorList>
            <person name="Ban H."/>
            <person name="Sato S."/>
            <person name="Yoshikawa S."/>
            <person name="Yamada K."/>
            <person name="Nakamura Y."/>
            <person name="Ichinomiya M."/>
            <person name="Sato N."/>
            <person name="Blanc-Mathieu R."/>
            <person name="Endo H."/>
            <person name="Kuwata A."/>
            <person name="Ogata H."/>
        </authorList>
    </citation>
    <scope>NUCLEOTIDE SEQUENCE [LARGE SCALE GENOMIC DNA]</scope>
</reference>
<organism evidence="3 4">
    <name type="scientific">Tetraparma gracilis</name>
    <dbReference type="NCBI Taxonomy" id="2962635"/>
    <lineage>
        <taxon>Eukaryota</taxon>
        <taxon>Sar</taxon>
        <taxon>Stramenopiles</taxon>
        <taxon>Ochrophyta</taxon>
        <taxon>Bolidophyceae</taxon>
        <taxon>Parmales</taxon>
        <taxon>Triparmaceae</taxon>
        <taxon>Tetraparma</taxon>
    </lineage>
</organism>
<dbReference type="Gene3D" id="1.25.40.20">
    <property type="entry name" value="Ankyrin repeat-containing domain"/>
    <property type="match status" value="1"/>
</dbReference>
<feature type="region of interest" description="Disordered" evidence="1">
    <location>
        <begin position="202"/>
        <end position="262"/>
    </location>
</feature>
<sequence length="660" mass="74116">MPTPRVGGKKSSALLNLVQRQEWQKASAMLASNPKLSKLWAAGQQGSLLAVAIERLAPYRFVDKLICTDPEAVSTRDSASLSLPLHVACSYDHLMDVQAARKKLGGGLEEDADKLRCEMEIRNRNAIVARLMEEDAGTGTKLRDDNGRYPLHIAAWCRAPYSVVSKLLEANPAAAEAKSNDKNLPIHLCARRFEMDNKGVVFEDPHKQHSKHKKGGGGSPKRAGSPSRSRPGSPTKSGSPGKKNAEEAKKTAPAEEAREKEMETFQDLLGKLREVSQFCKEGLEGELGKLALAEIQKACSAVAKKPREIAQRTEREREERERMRREEEEEENARLEAEEAHEREKPEVEEEEEEEEEEGGGEEEETVKVFIKDAPHIKATSDPLVKILVGYNDKRGRKKTDVLAKSTIVKKNCVNPVWNEHFELALRDDHHSVVTLQVFDFDDMSDDDPMGCVVLNLDELEPGQMLEETRALISNPDNMFKGAKVVEGSLSFKFRMTMGEGGRKLEVDIVEGFDLAAKDFGDKVRVKKKKKKKPVEEKAPETVVETPKPKKKKTEEAVLLPDCMQVLDLLLRYNLDSVDEKDQRGERPADVVRSQVVRSLLENSDKGEERNLQRWAGCLRFLPKEPMPMAHKTRERMDEVVMDDVLGFGFTQTSALDYME</sequence>
<feature type="region of interest" description="Disordered" evidence="1">
    <location>
        <begin position="529"/>
        <end position="549"/>
    </location>
</feature>
<feature type="compositionally biased region" description="Basic and acidic residues" evidence="1">
    <location>
        <begin position="243"/>
        <end position="262"/>
    </location>
</feature>
<feature type="compositionally biased region" description="Low complexity" evidence="1">
    <location>
        <begin position="220"/>
        <end position="242"/>
    </location>
</feature>
<feature type="compositionally biased region" description="Acidic residues" evidence="1">
    <location>
        <begin position="347"/>
        <end position="365"/>
    </location>
</feature>
<feature type="compositionally biased region" description="Basic and acidic residues" evidence="1">
    <location>
        <begin position="305"/>
        <end position="346"/>
    </location>
</feature>
<dbReference type="SMART" id="SM00239">
    <property type="entry name" value="C2"/>
    <property type="match status" value="1"/>
</dbReference>
<dbReference type="InterPro" id="IPR045050">
    <property type="entry name" value="Synaptotagmin_plant"/>
</dbReference>